<sequence length="180" mass="21165">MISECGLRAVPSSWNKFSWAGERNKIRVQCCLDRALGNTDLFQLLPRVHGEYLERIGSDHRPILLRFANDNLSRMGRFMFDKRWVKKPEVKEVIKTSWNNGDNGNSEALLGRISSVRRALSKWKRGAECNSKTRIRKLKEKIDVEDSKLCVNMTFLRETKKDLAQAYRDEEIYWRQRSKE</sequence>
<dbReference type="Proteomes" id="UP001558713">
    <property type="component" value="Unassembled WGS sequence"/>
</dbReference>
<dbReference type="EMBL" id="JBANAX010000609">
    <property type="protein sequence ID" value="KAL1200810.1"/>
    <property type="molecule type" value="Genomic_DNA"/>
</dbReference>
<evidence type="ECO:0000313" key="1">
    <source>
        <dbReference type="EMBL" id="KAL1200810.1"/>
    </source>
</evidence>
<proteinExistence type="predicted"/>
<dbReference type="SUPFAM" id="SSF56219">
    <property type="entry name" value="DNase I-like"/>
    <property type="match status" value="1"/>
</dbReference>
<dbReference type="InterPro" id="IPR036691">
    <property type="entry name" value="Endo/exonu/phosph_ase_sf"/>
</dbReference>
<gene>
    <name evidence="1" type="ORF">V5N11_009476</name>
</gene>
<accession>A0ABD1A1V4</accession>
<comment type="caution">
    <text evidence="1">The sequence shown here is derived from an EMBL/GenBank/DDBJ whole genome shotgun (WGS) entry which is preliminary data.</text>
</comment>
<evidence type="ECO:0000313" key="2">
    <source>
        <dbReference type="Proteomes" id="UP001558713"/>
    </source>
</evidence>
<dbReference type="PANTHER" id="PTHR33710">
    <property type="entry name" value="BNAC02G09200D PROTEIN"/>
    <property type="match status" value="1"/>
</dbReference>
<evidence type="ECO:0008006" key="3">
    <source>
        <dbReference type="Google" id="ProtNLM"/>
    </source>
</evidence>
<organism evidence="1 2">
    <name type="scientific">Cardamine amara subsp. amara</name>
    <dbReference type="NCBI Taxonomy" id="228776"/>
    <lineage>
        <taxon>Eukaryota</taxon>
        <taxon>Viridiplantae</taxon>
        <taxon>Streptophyta</taxon>
        <taxon>Embryophyta</taxon>
        <taxon>Tracheophyta</taxon>
        <taxon>Spermatophyta</taxon>
        <taxon>Magnoliopsida</taxon>
        <taxon>eudicotyledons</taxon>
        <taxon>Gunneridae</taxon>
        <taxon>Pentapetalae</taxon>
        <taxon>rosids</taxon>
        <taxon>malvids</taxon>
        <taxon>Brassicales</taxon>
        <taxon>Brassicaceae</taxon>
        <taxon>Cardamineae</taxon>
        <taxon>Cardamine</taxon>
    </lineage>
</organism>
<keyword evidence="2" id="KW-1185">Reference proteome</keyword>
<dbReference type="PANTHER" id="PTHR33710:SF62">
    <property type="entry name" value="DUF4283 DOMAIN PROTEIN"/>
    <property type="match status" value="1"/>
</dbReference>
<reference evidence="1 2" key="1">
    <citation type="submission" date="2024-04" db="EMBL/GenBank/DDBJ databases">
        <title>Genome assembly C_amara_ONT_v2.</title>
        <authorList>
            <person name="Yant L."/>
            <person name="Moore C."/>
            <person name="Slenker M."/>
        </authorList>
    </citation>
    <scope>NUCLEOTIDE SEQUENCE [LARGE SCALE GENOMIC DNA]</scope>
    <source>
        <tissue evidence="1">Leaf</tissue>
    </source>
</reference>
<protein>
    <recommendedName>
        <fullName evidence="3">Endonuclease/exonuclease/phosphatase</fullName>
    </recommendedName>
</protein>
<dbReference type="AlphaFoldDB" id="A0ABD1A1V4"/>
<name>A0ABD1A1V4_CARAN</name>